<dbReference type="AlphaFoldDB" id="A0A840QPT8"/>
<proteinExistence type="predicted"/>
<protein>
    <submittedName>
        <fullName evidence="4">DUF4097 and DUF4098 domain-containing protein YvlB</fullName>
    </submittedName>
</protein>
<feature type="domain" description="YvlB/LiaX N-terminal" evidence="3">
    <location>
        <begin position="3"/>
        <end position="33"/>
    </location>
</feature>
<comment type="caution">
    <text evidence="4">The sequence shown here is derived from an EMBL/GenBank/DDBJ whole genome shotgun (WGS) entry which is preliminary data.</text>
</comment>
<accession>A0A840QPT8</accession>
<gene>
    <name evidence="4" type="ORF">HNQ41_001619</name>
</gene>
<feature type="domain" description="DUF4097" evidence="2">
    <location>
        <begin position="116"/>
        <end position="328"/>
    </location>
</feature>
<evidence type="ECO:0000256" key="1">
    <source>
        <dbReference type="SAM" id="MobiDB-lite"/>
    </source>
</evidence>
<keyword evidence="5" id="KW-1185">Reference proteome</keyword>
<feature type="region of interest" description="Disordered" evidence="1">
    <location>
        <begin position="31"/>
        <end position="58"/>
    </location>
</feature>
<dbReference type="InterPro" id="IPR025164">
    <property type="entry name" value="Toastrack_DUF4097"/>
</dbReference>
<dbReference type="EMBL" id="JACHHB010000006">
    <property type="protein sequence ID" value="MBB5173432.1"/>
    <property type="molecule type" value="Genomic_DNA"/>
</dbReference>
<sequence>MQEERKMILKMIEDGKISTEEGVQLLNALKDGGDAKNGEEAESASFENGPQSLSKQVDWNAGGAHRGTYKDTSLMRRFGDFFEDAVQKVKDFDLDFNFGSSVEVEHIFQHTDASVENMNISVENGDITFEAWDEPDVRVECKVKVYKVKDAQEARRFFLDEAIFSLHEGALQFRSPSKSMKVNTVVRIPRGKLQQVKLYAFNGKLTGETLSMQKFEGQTVNGRIQFEKIDAEDVHLETIHGSIAIEELRCHHAGGKTLNGSIDLSVACGEVDIETLNGSIHYTLTDARSAKGYFKTTTGSVTVHVPNSVKTEGQLKTYLGGIHCDLPNLTTIDEKKDFASKSMAFLSNRDVTPLLYIEAETRTGSINVSNQP</sequence>
<evidence type="ECO:0000259" key="3">
    <source>
        <dbReference type="Pfam" id="PF22746"/>
    </source>
</evidence>
<dbReference type="PIRSF" id="PIRSF012569">
    <property type="entry name" value="UCP012569"/>
    <property type="match status" value="1"/>
</dbReference>
<organism evidence="4 5">
    <name type="scientific">Texcoconibacillus texcoconensis</name>
    <dbReference type="NCBI Taxonomy" id="1095777"/>
    <lineage>
        <taxon>Bacteria</taxon>
        <taxon>Bacillati</taxon>
        <taxon>Bacillota</taxon>
        <taxon>Bacilli</taxon>
        <taxon>Bacillales</taxon>
        <taxon>Bacillaceae</taxon>
        <taxon>Texcoconibacillus</taxon>
    </lineage>
</organism>
<dbReference type="InterPro" id="IPR016599">
    <property type="entry name" value="UCP012569"/>
</dbReference>
<name>A0A840QPT8_9BACI</name>
<dbReference type="RefSeq" id="WP_184663879.1">
    <property type="nucleotide sequence ID" value="NZ_JACHHB010000006.1"/>
</dbReference>
<dbReference type="Proteomes" id="UP000551878">
    <property type="component" value="Unassembled WGS sequence"/>
</dbReference>
<evidence type="ECO:0000313" key="4">
    <source>
        <dbReference type="EMBL" id="MBB5173432.1"/>
    </source>
</evidence>
<feature type="compositionally biased region" description="Polar residues" evidence="1">
    <location>
        <begin position="45"/>
        <end position="57"/>
    </location>
</feature>
<reference evidence="4 5" key="1">
    <citation type="submission" date="2020-08" db="EMBL/GenBank/DDBJ databases">
        <title>Genomic Encyclopedia of Type Strains, Phase IV (KMG-IV): sequencing the most valuable type-strain genomes for metagenomic binning, comparative biology and taxonomic classification.</title>
        <authorList>
            <person name="Goeker M."/>
        </authorList>
    </citation>
    <scope>NUCLEOTIDE SEQUENCE [LARGE SCALE GENOMIC DNA]</scope>
    <source>
        <strain evidence="4 5">DSM 24696</strain>
    </source>
</reference>
<dbReference type="Pfam" id="PF22746">
    <property type="entry name" value="SHOCT-like_DUF2089-C"/>
    <property type="match status" value="1"/>
</dbReference>
<evidence type="ECO:0000259" key="2">
    <source>
        <dbReference type="Pfam" id="PF13349"/>
    </source>
</evidence>
<dbReference type="Pfam" id="PF13349">
    <property type="entry name" value="DUF4097"/>
    <property type="match status" value="1"/>
</dbReference>
<dbReference type="InterPro" id="IPR053959">
    <property type="entry name" value="YvlB/LiaX_N"/>
</dbReference>
<evidence type="ECO:0000313" key="5">
    <source>
        <dbReference type="Proteomes" id="UP000551878"/>
    </source>
</evidence>